<evidence type="ECO:0000256" key="1">
    <source>
        <dbReference type="ARBA" id="ARBA00007637"/>
    </source>
</evidence>
<dbReference type="PANTHER" id="PTHR43574">
    <property type="entry name" value="EPIMERASE-RELATED"/>
    <property type="match status" value="1"/>
</dbReference>
<evidence type="ECO:0000256" key="2">
    <source>
        <dbReference type="ARBA" id="ARBA00023027"/>
    </source>
</evidence>
<keyword evidence="6" id="KW-1185">Reference proteome</keyword>
<reference evidence="6" key="1">
    <citation type="journal article" date="2019" name="Nat. Commun.">
        <title>The genome of broomcorn millet.</title>
        <authorList>
            <person name="Zou C."/>
            <person name="Miki D."/>
            <person name="Li D."/>
            <person name="Tang Q."/>
            <person name="Xiao L."/>
            <person name="Rajput S."/>
            <person name="Deng P."/>
            <person name="Jia W."/>
            <person name="Huang R."/>
            <person name="Zhang M."/>
            <person name="Sun Y."/>
            <person name="Hu J."/>
            <person name="Fu X."/>
            <person name="Schnable P.S."/>
            <person name="Li F."/>
            <person name="Zhang H."/>
            <person name="Feng B."/>
            <person name="Zhu X."/>
            <person name="Liu R."/>
            <person name="Schnable J.C."/>
            <person name="Zhu J.-K."/>
            <person name="Zhang H."/>
        </authorList>
    </citation>
    <scope>NUCLEOTIDE SEQUENCE [LARGE SCALE GENOMIC DNA]</scope>
</reference>
<keyword evidence="3" id="KW-0413">Isomerase</keyword>
<dbReference type="GO" id="GO:0016853">
    <property type="term" value="F:isomerase activity"/>
    <property type="evidence" value="ECO:0007669"/>
    <property type="project" value="UniProtKB-KW"/>
</dbReference>
<dbReference type="EMBL" id="PQIB02000002">
    <property type="protein sequence ID" value="RLN35005.1"/>
    <property type="molecule type" value="Genomic_DNA"/>
</dbReference>
<feature type="region of interest" description="Disordered" evidence="4">
    <location>
        <begin position="1"/>
        <end position="61"/>
    </location>
</feature>
<comment type="caution">
    <text evidence="5">The sequence shown here is derived from an EMBL/GenBank/DDBJ whole genome shotgun (WGS) entry which is preliminary data.</text>
</comment>
<organism evidence="5 6">
    <name type="scientific">Panicum miliaceum</name>
    <name type="common">Proso millet</name>
    <name type="synonym">Broomcorn millet</name>
    <dbReference type="NCBI Taxonomy" id="4540"/>
    <lineage>
        <taxon>Eukaryota</taxon>
        <taxon>Viridiplantae</taxon>
        <taxon>Streptophyta</taxon>
        <taxon>Embryophyta</taxon>
        <taxon>Tracheophyta</taxon>
        <taxon>Spermatophyta</taxon>
        <taxon>Magnoliopsida</taxon>
        <taxon>Liliopsida</taxon>
        <taxon>Poales</taxon>
        <taxon>Poaceae</taxon>
        <taxon>PACMAD clade</taxon>
        <taxon>Panicoideae</taxon>
        <taxon>Panicodae</taxon>
        <taxon>Paniceae</taxon>
        <taxon>Panicinae</taxon>
        <taxon>Panicum</taxon>
        <taxon>Panicum sect. Panicum</taxon>
    </lineage>
</organism>
<protein>
    <submittedName>
        <fullName evidence="5">UDP-glucuronate 4-epimerase 1</fullName>
    </submittedName>
</protein>
<dbReference type="AlphaFoldDB" id="A0A3L6T9N7"/>
<evidence type="ECO:0000313" key="6">
    <source>
        <dbReference type="Proteomes" id="UP000275267"/>
    </source>
</evidence>
<evidence type="ECO:0000256" key="4">
    <source>
        <dbReference type="SAM" id="MobiDB-lite"/>
    </source>
</evidence>
<dbReference type="Proteomes" id="UP000275267">
    <property type="component" value="Unassembled WGS sequence"/>
</dbReference>
<dbReference type="Gene3D" id="3.40.50.720">
    <property type="entry name" value="NAD(P)-binding Rossmann-like Domain"/>
    <property type="match status" value="1"/>
</dbReference>
<name>A0A3L6T9N7_PANMI</name>
<sequence>MRSSPVDSRRRAAAPASCGAVDPEADIEAPPDLDVGAPPARVLGRRPPRATVGGRWVSDQHAPPLVGAGRAACRRLSRPDTAYFSFTRNILQGKPITVYRGKNHVDLARDFTYIDDIVKGCLGSLDTAGESTGTGSSG</sequence>
<comment type="similarity">
    <text evidence="1">Belongs to the NAD(P)-dependent epimerase/dehydratase family.</text>
</comment>
<gene>
    <name evidence="5" type="ORF">C2845_PM03G23860</name>
</gene>
<keyword evidence="2" id="KW-0520">NAD</keyword>
<evidence type="ECO:0000256" key="3">
    <source>
        <dbReference type="ARBA" id="ARBA00023235"/>
    </source>
</evidence>
<dbReference type="OrthoDB" id="202470at2759"/>
<dbReference type="STRING" id="4540.A0A3L6T9N7"/>
<proteinExistence type="inferred from homology"/>
<evidence type="ECO:0000313" key="5">
    <source>
        <dbReference type="EMBL" id="RLN35005.1"/>
    </source>
</evidence>
<accession>A0A3L6T9N7</accession>